<proteinExistence type="predicted"/>
<dbReference type="AlphaFoldDB" id="A0A852VSH6"/>
<dbReference type="GeneID" id="98049970"/>
<keyword evidence="3" id="KW-1185">Reference proteome</keyword>
<gene>
    <name evidence="2" type="ORF">HDA37_000128</name>
</gene>
<dbReference type="RefSeq" id="WP_179759857.1">
    <property type="nucleotide sequence ID" value="NZ_BAAAJZ010000011.1"/>
</dbReference>
<dbReference type="Proteomes" id="UP000549695">
    <property type="component" value="Unassembled WGS sequence"/>
</dbReference>
<protein>
    <submittedName>
        <fullName evidence="2">Uncharacterized protein</fullName>
    </submittedName>
</protein>
<feature type="region of interest" description="Disordered" evidence="1">
    <location>
        <begin position="137"/>
        <end position="169"/>
    </location>
</feature>
<feature type="compositionally biased region" description="Basic and acidic residues" evidence="1">
    <location>
        <begin position="137"/>
        <end position="148"/>
    </location>
</feature>
<comment type="caution">
    <text evidence="2">The sequence shown here is derived from an EMBL/GenBank/DDBJ whole genome shotgun (WGS) entry which is preliminary data.</text>
</comment>
<organism evidence="2 3">
    <name type="scientific">Pseudonocardia alni</name>
    <name type="common">Amycolata alni</name>
    <dbReference type="NCBI Taxonomy" id="33907"/>
    <lineage>
        <taxon>Bacteria</taxon>
        <taxon>Bacillati</taxon>
        <taxon>Actinomycetota</taxon>
        <taxon>Actinomycetes</taxon>
        <taxon>Pseudonocardiales</taxon>
        <taxon>Pseudonocardiaceae</taxon>
        <taxon>Pseudonocardia</taxon>
    </lineage>
</organism>
<accession>A0A852VSH6</accession>
<evidence type="ECO:0000313" key="2">
    <source>
        <dbReference type="EMBL" id="NYF99842.1"/>
    </source>
</evidence>
<dbReference type="EMBL" id="JACCCZ010000001">
    <property type="protein sequence ID" value="NYF99842.1"/>
    <property type="molecule type" value="Genomic_DNA"/>
</dbReference>
<evidence type="ECO:0000313" key="3">
    <source>
        <dbReference type="Proteomes" id="UP000549695"/>
    </source>
</evidence>
<reference evidence="2 3" key="1">
    <citation type="submission" date="2020-07" db="EMBL/GenBank/DDBJ databases">
        <title>Sequencing the genomes of 1000 actinobacteria strains.</title>
        <authorList>
            <person name="Klenk H.-P."/>
        </authorList>
    </citation>
    <scope>NUCLEOTIDE SEQUENCE [LARGE SCALE GENOMIC DNA]</scope>
    <source>
        <strain evidence="2 3">DSM 44749</strain>
    </source>
</reference>
<sequence>MSARHRRPRTTPGRLALLGTVPLVGGAGLAAALVGGADDTDPARDITPTAAAADGTAVDGTAVDGTAADATDAVAVPGGGEIVLDAVGGARDAATRAGDARTAGRVSTVAAELRDQARARADAARAAGDAELAAYHRDEAARQDRVADASRPVVPDEQTGDDELTGTSPLCRAADVVRLGPLTAAGPQCDDDPWIAGQVEDAMRRGGLDRPVG</sequence>
<evidence type="ECO:0000256" key="1">
    <source>
        <dbReference type="SAM" id="MobiDB-lite"/>
    </source>
</evidence>
<name>A0A852VSH6_PSEA5</name>